<sequence length="167" mass="19202">MEFVVFITGKVSHPLTIDPSVWIFDERKVDLNTYFDLPKDEEDELTKYTKAISKQWDKEITEGSEPPKPTNDNVIKYKRQELENGTFGMPFLPFIMNAQPDEVVSEVIVESHDGRKEIFSLDVAKQFILQFSQVGKPLKEDGPVHILFGDGSNRNNPIKNIKQFTLK</sequence>
<dbReference type="GO" id="GO:0016853">
    <property type="term" value="F:isomerase activity"/>
    <property type="evidence" value="ECO:0007669"/>
    <property type="project" value="UniProtKB-KW"/>
</dbReference>
<protein>
    <submittedName>
        <fullName evidence="1">Peptidyl-prolyl cis-trans isomerase</fullName>
    </submittedName>
</protein>
<proteinExistence type="predicted"/>
<accession>A0ABT5VFY4</accession>
<dbReference type="Proteomes" id="UP001148125">
    <property type="component" value="Unassembled WGS sequence"/>
</dbReference>
<reference evidence="1" key="1">
    <citation type="submission" date="2024-05" db="EMBL/GenBank/DDBJ databases">
        <title>Alkalihalobacillus sp. strain MEB203 novel alkaliphilic bacterium from Lonar Lake, India.</title>
        <authorList>
            <person name="Joshi A."/>
            <person name="Thite S."/>
            <person name="Mengade P."/>
        </authorList>
    </citation>
    <scope>NUCLEOTIDE SEQUENCE</scope>
    <source>
        <strain evidence="1">MEB 203</strain>
    </source>
</reference>
<keyword evidence="2" id="KW-1185">Reference proteome</keyword>
<keyword evidence="1" id="KW-0413">Isomerase</keyword>
<dbReference type="RefSeq" id="WP_275117730.1">
    <property type="nucleotide sequence ID" value="NZ_JAOTPO010000003.1"/>
</dbReference>
<name>A0ABT5VFY4_9BACI</name>
<evidence type="ECO:0000313" key="1">
    <source>
        <dbReference type="EMBL" id="MDE5413114.1"/>
    </source>
</evidence>
<evidence type="ECO:0000313" key="2">
    <source>
        <dbReference type="Proteomes" id="UP001148125"/>
    </source>
</evidence>
<gene>
    <name evidence="1" type="ORF">N7Z68_06925</name>
</gene>
<dbReference type="EMBL" id="JAOTPO010000003">
    <property type="protein sequence ID" value="MDE5413114.1"/>
    <property type="molecule type" value="Genomic_DNA"/>
</dbReference>
<comment type="caution">
    <text evidence="1">The sequence shown here is derived from an EMBL/GenBank/DDBJ whole genome shotgun (WGS) entry which is preliminary data.</text>
</comment>
<organism evidence="1 2">
    <name type="scientific">Alkalihalobacterium chitinilyticum</name>
    <dbReference type="NCBI Taxonomy" id="2980103"/>
    <lineage>
        <taxon>Bacteria</taxon>
        <taxon>Bacillati</taxon>
        <taxon>Bacillota</taxon>
        <taxon>Bacilli</taxon>
        <taxon>Bacillales</taxon>
        <taxon>Bacillaceae</taxon>
        <taxon>Alkalihalobacterium</taxon>
    </lineage>
</organism>